<dbReference type="NCBIfam" id="TIGR00009">
    <property type="entry name" value="L28"/>
    <property type="match status" value="1"/>
</dbReference>
<dbReference type="GO" id="GO:0006412">
    <property type="term" value="P:translation"/>
    <property type="evidence" value="ECO:0007669"/>
    <property type="project" value="UniProtKB-UniRule"/>
</dbReference>
<dbReference type="Pfam" id="PF00830">
    <property type="entry name" value="Ribosomal_L28"/>
    <property type="match status" value="1"/>
</dbReference>
<dbReference type="InterPro" id="IPR034704">
    <property type="entry name" value="Ribosomal_bL28/bL31-like_sf"/>
</dbReference>
<keyword evidence="3 5" id="KW-0687">Ribonucleoprotein</keyword>
<protein>
    <recommendedName>
        <fullName evidence="4 5">Large ribosomal subunit protein bL28</fullName>
    </recommendedName>
</protein>
<dbReference type="OrthoDB" id="9805609at2"/>
<dbReference type="PANTHER" id="PTHR13528:SF2">
    <property type="entry name" value="LARGE RIBOSOMAL SUBUNIT PROTEIN BL28M"/>
    <property type="match status" value="1"/>
</dbReference>
<evidence type="ECO:0000256" key="1">
    <source>
        <dbReference type="ARBA" id="ARBA00008760"/>
    </source>
</evidence>
<gene>
    <name evidence="5" type="primary">rpmB</name>
    <name evidence="7" type="ORF">C5L14_05150</name>
</gene>
<reference evidence="7 8" key="1">
    <citation type="submission" date="2018-02" db="EMBL/GenBank/DDBJ databases">
        <title>Whole genome sequencing of endophytic bacterium.</title>
        <authorList>
            <person name="Eedara R."/>
            <person name="Podile A.R."/>
        </authorList>
    </citation>
    <scope>NUCLEOTIDE SEQUENCE [LARGE SCALE GENOMIC DNA]</scope>
    <source>
        <strain evidence="7 8">RP1T</strain>
    </source>
</reference>
<dbReference type="Proteomes" id="UP000237682">
    <property type="component" value="Unassembled WGS sequence"/>
</dbReference>
<keyword evidence="8" id="KW-1185">Reference proteome</keyword>
<dbReference type="AlphaFoldDB" id="A0A2S9QGX7"/>
<evidence type="ECO:0000313" key="7">
    <source>
        <dbReference type="EMBL" id="PRH88621.1"/>
    </source>
</evidence>
<name>A0A2S9QGX7_9HYPH</name>
<proteinExistence type="inferred from homology"/>
<dbReference type="EMBL" id="PUEJ01000002">
    <property type="protein sequence ID" value="PRH88621.1"/>
    <property type="molecule type" value="Genomic_DNA"/>
</dbReference>
<organism evidence="7 8">
    <name type="scientific">Labrys okinawensis</name>
    <dbReference type="NCBI Taxonomy" id="346911"/>
    <lineage>
        <taxon>Bacteria</taxon>
        <taxon>Pseudomonadati</taxon>
        <taxon>Pseudomonadota</taxon>
        <taxon>Alphaproteobacteria</taxon>
        <taxon>Hyphomicrobiales</taxon>
        <taxon>Xanthobacteraceae</taxon>
        <taxon>Labrys</taxon>
    </lineage>
</organism>
<comment type="caution">
    <text evidence="7">The sequence shown here is derived from an EMBL/GenBank/DDBJ whole genome shotgun (WGS) entry which is preliminary data.</text>
</comment>
<dbReference type="Gene3D" id="2.30.170.40">
    <property type="entry name" value="Ribosomal protein L28/L24"/>
    <property type="match status" value="1"/>
</dbReference>
<sequence>MSRRCSLTEKGVQTGHKVSHSNVKTKRKFLPNLHNVTLISDVLGRSVRLRVSAAGLRTVEHNGGLDAWLIKASNHELTAPALRLKREIEKKMTTAH</sequence>
<comment type="similarity">
    <text evidence="1 5">Belongs to the bacterial ribosomal protein bL28 family.</text>
</comment>
<dbReference type="PANTHER" id="PTHR13528">
    <property type="entry name" value="39S RIBOSOMAL PROTEIN L28, MITOCHONDRIAL"/>
    <property type="match status" value="1"/>
</dbReference>
<evidence type="ECO:0000256" key="6">
    <source>
        <dbReference type="SAM" id="MobiDB-lite"/>
    </source>
</evidence>
<evidence type="ECO:0000313" key="8">
    <source>
        <dbReference type="Proteomes" id="UP000237682"/>
    </source>
</evidence>
<dbReference type="GO" id="GO:0003735">
    <property type="term" value="F:structural constituent of ribosome"/>
    <property type="evidence" value="ECO:0007669"/>
    <property type="project" value="InterPro"/>
</dbReference>
<evidence type="ECO:0000256" key="3">
    <source>
        <dbReference type="ARBA" id="ARBA00023274"/>
    </source>
</evidence>
<dbReference type="InterPro" id="IPR026569">
    <property type="entry name" value="Ribosomal_bL28"/>
</dbReference>
<evidence type="ECO:0000256" key="5">
    <source>
        <dbReference type="HAMAP-Rule" id="MF_00373"/>
    </source>
</evidence>
<dbReference type="GO" id="GO:0022625">
    <property type="term" value="C:cytosolic large ribosomal subunit"/>
    <property type="evidence" value="ECO:0007669"/>
    <property type="project" value="TreeGrafter"/>
</dbReference>
<keyword evidence="2 5" id="KW-0689">Ribosomal protein</keyword>
<accession>A0A2S9QGX7</accession>
<dbReference type="InterPro" id="IPR037147">
    <property type="entry name" value="Ribosomal_bL28_sf"/>
</dbReference>
<dbReference type="RefSeq" id="WP_105860972.1">
    <property type="nucleotide sequence ID" value="NZ_PUEJ01000002.1"/>
</dbReference>
<evidence type="ECO:0000256" key="4">
    <source>
        <dbReference type="ARBA" id="ARBA00035174"/>
    </source>
</evidence>
<dbReference type="SUPFAM" id="SSF143800">
    <property type="entry name" value="L28p-like"/>
    <property type="match status" value="1"/>
</dbReference>
<dbReference type="HAMAP" id="MF_00373">
    <property type="entry name" value="Ribosomal_bL28"/>
    <property type="match status" value="1"/>
</dbReference>
<evidence type="ECO:0000256" key="2">
    <source>
        <dbReference type="ARBA" id="ARBA00022980"/>
    </source>
</evidence>
<dbReference type="InterPro" id="IPR001383">
    <property type="entry name" value="Ribosomal_bL28_bact-type"/>
</dbReference>
<feature type="region of interest" description="Disordered" evidence="6">
    <location>
        <begin position="1"/>
        <end position="20"/>
    </location>
</feature>